<organism evidence="1 2">
    <name type="scientific">Anaerocolumna cellulosilytica</name>
    <dbReference type="NCBI Taxonomy" id="433286"/>
    <lineage>
        <taxon>Bacteria</taxon>
        <taxon>Bacillati</taxon>
        <taxon>Bacillota</taxon>
        <taxon>Clostridia</taxon>
        <taxon>Lachnospirales</taxon>
        <taxon>Lachnospiraceae</taxon>
        <taxon>Anaerocolumna</taxon>
    </lineage>
</organism>
<reference evidence="1 2" key="1">
    <citation type="journal article" date="2016" name="Int. J. Syst. Evol. Microbiol.">
        <title>Descriptions of Anaerotaenia torta gen. nov., sp. nov. and Anaerocolumna cellulosilytica gen. nov., sp. nov. isolated from a methanogenic reactor of cattle waste.</title>
        <authorList>
            <person name="Uek A."/>
            <person name="Ohtaki Y."/>
            <person name="Kaku N."/>
            <person name="Ueki K."/>
        </authorList>
    </citation>
    <scope>NUCLEOTIDE SEQUENCE [LARGE SCALE GENOMIC DNA]</scope>
    <source>
        <strain evidence="1 2">SN021</strain>
    </source>
</reference>
<protein>
    <submittedName>
        <fullName evidence="1">Uncharacterized protein</fullName>
    </submittedName>
</protein>
<evidence type="ECO:0000313" key="1">
    <source>
        <dbReference type="EMBL" id="BCJ95525.1"/>
    </source>
</evidence>
<name>A0A6S6R8L7_9FIRM</name>
<evidence type="ECO:0000313" key="2">
    <source>
        <dbReference type="Proteomes" id="UP000515561"/>
    </source>
</evidence>
<dbReference type="EMBL" id="AP023367">
    <property type="protein sequence ID" value="BCJ95525.1"/>
    <property type="molecule type" value="Genomic_DNA"/>
</dbReference>
<gene>
    <name evidence="1" type="ORF">acsn021_30940</name>
</gene>
<accession>A0A6S6R8L7</accession>
<dbReference type="RefSeq" id="WP_184095854.1">
    <property type="nucleotide sequence ID" value="NZ_AP023367.1"/>
</dbReference>
<sequence length="201" mass="23655">MPFIDEEIARMVQKERKREREKEEKDRRLEEDASIHTEDIAEGIKSGACTIFDRTYLFQKYTILEDRVSLYLPSEELEIRINEKSAFQSLNMEMGFSSNIVLSDIMEAFEPLSVYKDNMEKNLKPSGFHFNWLEEGSILSGGRQVLYLDFLNVTGLGSVHNSIWFIMTPYGRMQCTLNYDHGDDKYWKHMMRALMKLIEIK</sequence>
<dbReference type="KEGG" id="acel:acsn021_30940"/>
<keyword evidence="2" id="KW-1185">Reference proteome</keyword>
<dbReference type="Proteomes" id="UP000515561">
    <property type="component" value="Chromosome"/>
</dbReference>
<dbReference type="AlphaFoldDB" id="A0A6S6R8L7"/>
<proteinExistence type="predicted"/>